<sequence>MTVNTQVRLLIWMMTINPILSQVSDSYSVATTHHPASAPPNLTRSLPFPNNNIIINNNNSMRNILRTLKMSSSASNTAARKTLDPKTFPRPPLCEPTARHLEIKWNGQLIADTTSAYWVLETHHPPTYYLPPASLKIPIQKNTKSSICEWKGRATYYDIANPADPAEVVRSRAWSYDAPTAGFEGIRGYLSFYAGPWECFVDGEKVEAQPGDFYGGWMTGDVQREAVKGAPGTLFW</sequence>
<reference evidence="4" key="1">
    <citation type="submission" date="2020-01" db="EMBL/GenBank/DDBJ databases">
        <authorList>
            <consortium name="DOE Joint Genome Institute"/>
            <person name="Haridas S."/>
            <person name="Albert R."/>
            <person name="Binder M."/>
            <person name="Bloem J."/>
            <person name="Labutti K."/>
            <person name="Salamov A."/>
            <person name="Andreopoulos B."/>
            <person name="Baker S.E."/>
            <person name="Barry K."/>
            <person name="Bills G."/>
            <person name="Bluhm B.H."/>
            <person name="Cannon C."/>
            <person name="Castanera R."/>
            <person name="Culley D.E."/>
            <person name="Daum C."/>
            <person name="Ezra D."/>
            <person name="Gonzalez J.B."/>
            <person name="Henrissat B."/>
            <person name="Kuo A."/>
            <person name="Liang C."/>
            <person name="Lipzen A."/>
            <person name="Lutzoni F."/>
            <person name="Magnuson J."/>
            <person name="Mondo S."/>
            <person name="Nolan M."/>
            <person name="Ohm R."/>
            <person name="Pangilinan J."/>
            <person name="Park H.-J."/>
            <person name="Ramirez L."/>
            <person name="Alfaro M."/>
            <person name="Sun H."/>
            <person name="Tritt A."/>
            <person name="Yoshinaga Y."/>
            <person name="Zwiers L.-H."/>
            <person name="Turgeon B.G."/>
            <person name="Goodwin S.B."/>
            <person name="Spatafora J.W."/>
            <person name="Crous P.W."/>
            <person name="Grigoriev I.V."/>
        </authorList>
    </citation>
    <scope>NUCLEOTIDE SEQUENCE</scope>
    <source>
        <strain evidence="4">CBS 342.82</strain>
    </source>
</reference>
<dbReference type="AlphaFoldDB" id="A0A6J3MF47"/>
<dbReference type="InterPro" id="IPR038694">
    <property type="entry name" value="DUF427_sf"/>
</dbReference>
<reference evidence="4" key="2">
    <citation type="submission" date="2020-04" db="EMBL/GenBank/DDBJ databases">
        <authorList>
            <consortium name="NCBI Genome Project"/>
        </authorList>
    </citation>
    <scope>NUCLEOTIDE SEQUENCE</scope>
    <source>
        <strain evidence="4">CBS 342.82</strain>
    </source>
</reference>
<dbReference type="RefSeq" id="XP_033463667.1">
    <property type="nucleotide sequence ID" value="XM_033604071.1"/>
</dbReference>
<name>A0A6J3MF47_9PEZI</name>
<keyword evidence="1" id="KW-0732">Signal</keyword>
<dbReference type="GeneID" id="54361871"/>
<accession>A0A6J3MF47</accession>
<protein>
    <submittedName>
        <fullName evidence="4">DUF427-domain-containing protein</fullName>
    </submittedName>
</protein>
<dbReference type="OrthoDB" id="18996at2759"/>
<feature type="chain" id="PRO_5026935884" evidence="1">
    <location>
        <begin position="22"/>
        <end position="236"/>
    </location>
</feature>
<gene>
    <name evidence="4" type="ORF">K489DRAFT_377064</name>
</gene>
<keyword evidence="3" id="KW-1185">Reference proteome</keyword>
<dbReference type="Gene3D" id="2.170.150.40">
    <property type="entry name" value="Domain of unknown function (DUF427)"/>
    <property type="match status" value="1"/>
</dbReference>
<dbReference type="InterPro" id="IPR007361">
    <property type="entry name" value="DUF427"/>
</dbReference>
<proteinExistence type="predicted"/>
<evidence type="ECO:0000259" key="2">
    <source>
        <dbReference type="Pfam" id="PF04248"/>
    </source>
</evidence>
<reference evidence="4" key="3">
    <citation type="submission" date="2025-08" db="UniProtKB">
        <authorList>
            <consortium name="RefSeq"/>
        </authorList>
    </citation>
    <scope>IDENTIFICATION</scope>
    <source>
        <strain evidence="4">CBS 342.82</strain>
    </source>
</reference>
<feature type="domain" description="DUF427" evidence="2">
    <location>
        <begin position="102"/>
        <end position="194"/>
    </location>
</feature>
<organism evidence="4">
    <name type="scientific">Dissoconium aciculare CBS 342.82</name>
    <dbReference type="NCBI Taxonomy" id="1314786"/>
    <lineage>
        <taxon>Eukaryota</taxon>
        <taxon>Fungi</taxon>
        <taxon>Dikarya</taxon>
        <taxon>Ascomycota</taxon>
        <taxon>Pezizomycotina</taxon>
        <taxon>Dothideomycetes</taxon>
        <taxon>Dothideomycetidae</taxon>
        <taxon>Mycosphaerellales</taxon>
        <taxon>Dissoconiaceae</taxon>
        <taxon>Dissoconium</taxon>
    </lineage>
</organism>
<evidence type="ECO:0000256" key="1">
    <source>
        <dbReference type="SAM" id="SignalP"/>
    </source>
</evidence>
<dbReference type="PANTHER" id="PTHR43058">
    <property type="entry name" value="SLR0655 PROTEIN"/>
    <property type="match status" value="1"/>
</dbReference>
<evidence type="ECO:0000313" key="4">
    <source>
        <dbReference type="RefSeq" id="XP_033463667.1"/>
    </source>
</evidence>
<evidence type="ECO:0000313" key="3">
    <source>
        <dbReference type="Proteomes" id="UP000504637"/>
    </source>
</evidence>
<dbReference type="Pfam" id="PF04248">
    <property type="entry name" value="NTP_transf_9"/>
    <property type="match status" value="1"/>
</dbReference>
<feature type="signal peptide" evidence="1">
    <location>
        <begin position="1"/>
        <end position="21"/>
    </location>
</feature>
<dbReference type="PANTHER" id="PTHR43058:SF1">
    <property type="entry name" value="DUF427 DOMAIN-CONTAINING PROTEIN"/>
    <property type="match status" value="1"/>
</dbReference>
<dbReference type="Proteomes" id="UP000504637">
    <property type="component" value="Unplaced"/>
</dbReference>